<name>A0ABP7VV05_9FLAO</name>
<evidence type="ECO:0000313" key="1">
    <source>
        <dbReference type="EMBL" id="GAA4074979.1"/>
    </source>
</evidence>
<sequence length="1032" mass="119736">MNLIANTGIQYFTIPIEINTSDNFRMYFHEWFDVEEKQLKLEIAHLFSEDDVWVKKWDLQHSGYVEGGKVSQNWDQIKDDFYQEGYKTISIETEDPRDSGCFQETISRIKWDKFENTWMPLPYFLLKNGKSEFGPTNWCRFKLIPSDSNEKLKKYNLLIAFDTRTTFENDVFDELSQAPFFSNDYEKSNDYELCNIEYKLLGYFSEAFNCDWVDKYLLKHFHNLEDINDFKGQKPKLNYLSQYICFINYIQQLNILPKVTLFSNKNVAHGNVDLVVDIGNSRTCAVLFDEGDFKKASPLELQDFTEPILDGKLNKYRESFDMRLAFREADFGGKFGLVNSKQFVYPSMIRLGKEANKLIHKATNMNTGAEKISTFSSPKRFLWDTIPQKQEWEFVQFEGEKAKPIYIEGISEQLNSDGSLNTEGNGGIINHYSRKALMTFAFLEILAQAKMQINSYEQRSHWGNESMPRRINRIIVTCPTAMSRVEQIALRKCAEDAAIMLERFYNDEYYSEIDQKKVRSEVKVIPSSTNLSNKGEKAEWIYDEATAAQFVFLYAEIGERYLKKVKDYFDFYGKVRNDLEEYNKKSLTIGSVDFGAGTTDVMIAAYKYEDGAGQCSLAPVPLFWESFYKAGDDLVKELIHQLVIEGKYSPIEKKMKSLGLSPDVIIEKNNDFFGGDTGMSFKNKQLRADFNVQVSVPIVSFFLELIKQNNSESKILSFSDIFSNDLPPKNVLNHFQQHFGFEFESLQWQYERKVISSIIEKTFDSLVGKISSLFSYYDCDIVLISGRPASLKPLTDVFLKYYAISPNRLKSMNDYRVGKWYPQDKRYKFIDGNGKFTNPKSIITTGAMIGHIADNGGLNGFTLNLKELKEKLVSKTNYFGKLNNQFEYTKTSISLENNKTNLEIFSLPLRIGVRQIDIPSYPSRPFYTLDFNEFKLEDKVKGRFEEPYDMNVIQYGINAEKEKIRKNMPLKITISRDINEDIELLRIEEIIDKEGNQLNNNFFNLQVQSMSEVDDFWLDSGIFSLNINNNQA</sequence>
<dbReference type="Proteomes" id="UP001500367">
    <property type="component" value="Unassembled WGS sequence"/>
</dbReference>
<protein>
    <submittedName>
        <fullName evidence="1">Virulence factor SrfB</fullName>
    </submittedName>
</protein>
<reference evidence="2" key="1">
    <citation type="journal article" date="2019" name="Int. J. Syst. Evol. Microbiol.">
        <title>The Global Catalogue of Microorganisms (GCM) 10K type strain sequencing project: providing services to taxonomists for standard genome sequencing and annotation.</title>
        <authorList>
            <consortium name="The Broad Institute Genomics Platform"/>
            <consortium name="The Broad Institute Genome Sequencing Center for Infectious Disease"/>
            <person name="Wu L."/>
            <person name="Ma J."/>
        </authorList>
    </citation>
    <scope>NUCLEOTIDE SEQUENCE [LARGE SCALE GENOMIC DNA]</scope>
    <source>
        <strain evidence="2">JCM 17069</strain>
    </source>
</reference>
<comment type="caution">
    <text evidence="1">The sequence shown here is derived from an EMBL/GenBank/DDBJ whole genome shotgun (WGS) entry which is preliminary data.</text>
</comment>
<dbReference type="InterPro" id="IPR009216">
    <property type="entry name" value="Virulence_factor_SrfB"/>
</dbReference>
<dbReference type="Pfam" id="PF07520">
    <property type="entry name" value="SrfB"/>
    <property type="match status" value="1"/>
</dbReference>
<gene>
    <name evidence="1" type="ORF">GCM10022389_20780</name>
</gene>
<organism evidence="1 2">
    <name type="scientific">Flavobacterium cheonanense</name>
    <dbReference type="NCBI Taxonomy" id="706183"/>
    <lineage>
        <taxon>Bacteria</taxon>
        <taxon>Pseudomonadati</taxon>
        <taxon>Bacteroidota</taxon>
        <taxon>Flavobacteriia</taxon>
        <taxon>Flavobacteriales</taxon>
        <taxon>Flavobacteriaceae</taxon>
        <taxon>Flavobacterium</taxon>
    </lineage>
</organism>
<dbReference type="RefSeq" id="WP_344816646.1">
    <property type="nucleotide sequence ID" value="NZ_BAABCT010000005.1"/>
</dbReference>
<evidence type="ECO:0000313" key="2">
    <source>
        <dbReference type="Proteomes" id="UP001500367"/>
    </source>
</evidence>
<accession>A0ABP7VV05</accession>
<keyword evidence="2" id="KW-1185">Reference proteome</keyword>
<proteinExistence type="predicted"/>
<dbReference type="EMBL" id="BAABCT010000005">
    <property type="protein sequence ID" value="GAA4074979.1"/>
    <property type="molecule type" value="Genomic_DNA"/>
</dbReference>